<proteinExistence type="predicted"/>
<evidence type="ECO:0008006" key="2">
    <source>
        <dbReference type="Google" id="ProtNLM"/>
    </source>
</evidence>
<dbReference type="InterPro" id="IPR016181">
    <property type="entry name" value="Acyl_CoA_acyltransferase"/>
</dbReference>
<comment type="caution">
    <text evidence="1">The sequence shown here is derived from an EMBL/GenBank/DDBJ whole genome shotgun (WGS) entry which is preliminary data.</text>
</comment>
<organism evidence="1">
    <name type="scientific">Candidatus Atribacter allofermentans</name>
    <dbReference type="NCBI Taxonomy" id="1852833"/>
    <lineage>
        <taxon>Bacteria</taxon>
        <taxon>Pseudomonadati</taxon>
        <taxon>Atribacterota</taxon>
        <taxon>Atribacteria</taxon>
        <taxon>Atribacterales</taxon>
        <taxon>Atribacteraceae</taxon>
        <taxon>Atribacter</taxon>
    </lineage>
</organism>
<dbReference type="InterPro" id="IPR039968">
    <property type="entry name" value="BcerS-like"/>
</dbReference>
<accession>A0A1V5SYF4</accession>
<gene>
    <name evidence="1" type="ORF">BWY41_00835</name>
</gene>
<protein>
    <recommendedName>
        <fullName evidence="2">N-acetyltransferase domain-containing protein</fullName>
    </recommendedName>
</protein>
<evidence type="ECO:0000313" key="1">
    <source>
        <dbReference type="EMBL" id="OQA59545.1"/>
    </source>
</evidence>
<dbReference type="SUPFAM" id="SSF55729">
    <property type="entry name" value="Acyl-CoA N-acyltransferases (Nat)"/>
    <property type="match status" value="1"/>
</dbReference>
<sequence>MGWEIREVQNKRDLKCFVKFPLQLYRNHPYYVPPLITDEISIFSPIKNPAYENCETKLFLAYHNNSCVGRIAGIISHIANKKYQEKNLRFGWFDSINEEKSAELLFSALESWGKERGMTTCTGPQGFTDLDPTGMLIEGFDELSTMATLYNYPYYQNLIEKCGYTKLIDALEFQTKVPDEKDIPESLIKSAEWVKKRYNYRILEFKNKREALQRGIELINLIDESYADLYGTVPLTEKQKTYYLKKYLPYIQIDFIKAVADEKDNLIGFLITMPSLSRALQKAQGRLFPLGFWYLLKALRTYQVLDFYLAGVKKEYRNKGVDILMVYEITKTAAKFGFSYSESNPELETNKKIQNEWKLFKPRRHKRRRIYYKQI</sequence>
<dbReference type="Proteomes" id="UP000485569">
    <property type="component" value="Unassembled WGS sequence"/>
</dbReference>
<dbReference type="AlphaFoldDB" id="A0A1V5SYF4"/>
<dbReference type="PANTHER" id="PTHR41368:SF1">
    <property type="entry name" value="PROTEIN YGHO"/>
    <property type="match status" value="1"/>
</dbReference>
<dbReference type="PANTHER" id="PTHR41368">
    <property type="entry name" value="PROTEIN YGHO"/>
    <property type="match status" value="1"/>
</dbReference>
<dbReference type="EMBL" id="MWBQ01000050">
    <property type="protein sequence ID" value="OQA59545.1"/>
    <property type="molecule type" value="Genomic_DNA"/>
</dbReference>
<reference evidence="1" key="1">
    <citation type="submission" date="2017-02" db="EMBL/GenBank/DDBJ databases">
        <title>Delving into the versatile metabolic prowess of the omnipresent phylum Bacteroidetes.</title>
        <authorList>
            <person name="Nobu M.K."/>
            <person name="Mei R."/>
            <person name="Narihiro T."/>
            <person name="Kuroda K."/>
            <person name="Liu W.-T."/>
        </authorList>
    </citation>
    <scope>NUCLEOTIDE SEQUENCE</scope>
    <source>
        <strain evidence="1">ADurb.Bin276</strain>
    </source>
</reference>
<name>A0A1V5SYF4_9BACT</name>